<evidence type="ECO:0008006" key="3">
    <source>
        <dbReference type="Google" id="ProtNLM"/>
    </source>
</evidence>
<reference evidence="1" key="2">
    <citation type="submission" date="2021-04" db="EMBL/GenBank/DDBJ databases">
        <authorList>
            <person name="Gilroy R."/>
        </authorList>
    </citation>
    <scope>NUCLEOTIDE SEQUENCE</scope>
    <source>
        <strain evidence="1">B5_2728</strain>
    </source>
</reference>
<reference evidence="1" key="1">
    <citation type="journal article" date="2021" name="PeerJ">
        <title>Extensive microbial diversity within the chicken gut microbiome revealed by metagenomics and culture.</title>
        <authorList>
            <person name="Gilroy R."/>
            <person name="Ravi A."/>
            <person name="Getino M."/>
            <person name="Pursley I."/>
            <person name="Horton D.L."/>
            <person name="Alikhan N.F."/>
            <person name="Baker D."/>
            <person name="Gharbi K."/>
            <person name="Hall N."/>
            <person name="Watson M."/>
            <person name="Adriaenssens E.M."/>
            <person name="Foster-Nyarko E."/>
            <person name="Jarju S."/>
            <person name="Secka A."/>
            <person name="Antonio M."/>
            <person name="Oren A."/>
            <person name="Chaudhuri R.R."/>
            <person name="La Ragione R."/>
            <person name="Hildebrand F."/>
            <person name="Pallen M.J."/>
        </authorList>
    </citation>
    <scope>NUCLEOTIDE SEQUENCE</scope>
    <source>
        <strain evidence="1">B5_2728</strain>
    </source>
</reference>
<organism evidence="1 2">
    <name type="scientific">Candidatus Allofournierella pullistercoris</name>
    <dbReference type="NCBI Taxonomy" id="2838597"/>
    <lineage>
        <taxon>Bacteria</taxon>
        <taxon>Bacillati</taxon>
        <taxon>Bacillota</taxon>
        <taxon>Clostridia</taxon>
        <taxon>Eubacteriales</taxon>
        <taxon>Oscillospiraceae</taxon>
        <taxon>Allofournierella</taxon>
    </lineage>
</organism>
<dbReference type="EMBL" id="JAHLFP010000002">
    <property type="protein sequence ID" value="MBU3805317.1"/>
    <property type="molecule type" value="Genomic_DNA"/>
</dbReference>
<gene>
    <name evidence="1" type="ORF">H9882_00220</name>
</gene>
<dbReference type="PROSITE" id="PS51257">
    <property type="entry name" value="PROKAR_LIPOPROTEIN"/>
    <property type="match status" value="1"/>
</dbReference>
<protein>
    <recommendedName>
        <fullName evidence="3">FG-GAP repeat protein</fullName>
    </recommendedName>
</protein>
<dbReference type="SUPFAM" id="SSF69318">
    <property type="entry name" value="Integrin alpha N-terminal domain"/>
    <property type="match status" value="1"/>
</dbReference>
<accession>A0A948SZJ5</accession>
<dbReference type="Proteomes" id="UP000713596">
    <property type="component" value="Unassembled WGS sequence"/>
</dbReference>
<sequence>MGIRHWMLAVAGVCILATGCGTEVAGVEELLRAPQQQGPQTEVQRALRSYLGELPQLKYPSQGSVSSPFLFGDWDGDGQMDAAVLFTSPSKGQNVRLAILEQQGEGWTVTQEREGLATNVDSVGMAALHAEGGTQLLVGYSAPSGEKYLAVYLYHDDRLSEVMERPYSQYEVQDITGSGMQDLIVIGPQSQEGLEVQLLTSVEGKFVQAQTLQIPPERFSVCEALSASRGLDGISYLVLDGRSQTSGSLSSLMLQYNQTTQQLEVFDPWGNFIFERSQRFSSLLLSRDIDGNHSVEIPCIIGPTEQGSSWMFVVWEDYTDPIQSEKSFGVVDLEYGYYLALPGESSDYLPYEAEFFYAGYVGDDTVDEVIGWGLSVQFTVDTGEQVWLPFLEVHVEPMQPLSEEDDTIRLGYIGMKQVEAYVVGDLAQWTDYEWFVEELRKGFLPL</sequence>
<evidence type="ECO:0000313" key="1">
    <source>
        <dbReference type="EMBL" id="MBU3805317.1"/>
    </source>
</evidence>
<dbReference type="AlphaFoldDB" id="A0A948SZJ5"/>
<evidence type="ECO:0000313" key="2">
    <source>
        <dbReference type="Proteomes" id="UP000713596"/>
    </source>
</evidence>
<dbReference type="InterPro" id="IPR028994">
    <property type="entry name" value="Integrin_alpha_N"/>
</dbReference>
<comment type="caution">
    <text evidence="1">The sequence shown here is derived from an EMBL/GenBank/DDBJ whole genome shotgun (WGS) entry which is preliminary data.</text>
</comment>
<name>A0A948SZJ5_9FIRM</name>
<proteinExistence type="predicted"/>